<evidence type="ECO:0000256" key="1">
    <source>
        <dbReference type="SAM" id="MobiDB-lite"/>
    </source>
</evidence>
<dbReference type="Proteomes" id="UP000177967">
    <property type="component" value="Unassembled WGS sequence"/>
</dbReference>
<name>A0A1G1UZ32_9BACT</name>
<organism evidence="2 3">
    <name type="scientific">Candidatus Blackburnbacteria bacterium RIFCSPHIGHO2_01_FULL_43_15b</name>
    <dbReference type="NCBI Taxonomy" id="1797513"/>
    <lineage>
        <taxon>Bacteria</taxon>
        <taxon>Candidatus Blackburniibacteriota</taxon>
    </lineage>
</organism>
<dbReference type="AlphaFoldDB" id="A0A1G1UZ32"/>
<evidence type="ECO:0000313" key="3">
    <source>
        <dbReference type="Proteomes" id="UP000177967"/>
    </source>
</evidence>
<dbReference type="EMBL" id="MHBW01000028">
    <property type="protein sequence ID" value="OGY08403.1"/>
    <property type="molecule type" value="Genomic_DNA"/>
</dbReference>
<evidence type="ECO:0000313" key="2">
    <source>
        <dbReference type="EMBL" id="OGY08403.1"/>
    </source>
</evidence>
<reference evidence="2 3" key="1">
    <citation type="journal article" date="2016" name="Nat. Commun.">
        <title>Thousands of microbial genomes shed light on interconnected biogeochemical processes in an aquifer system.</title>
        <authorList>
            <person name="Anantharaman K."/>
            <person name="Brown C.T."/>
            <person name="Hug L.A."/>
            <person name="Sharon I."/>
            <person name="Castelle C.J."/>
            <person name="Probst A.J."/>
            <person name="Thomas B.C."/>
            <person name="Singh A."/>
            <person name="Wilkins M.J."/>
            <person name="Karaoz U."/>
            <person name="Brodie E.L."/>
            <person name="Williams K.H."/>
            <person name="Hubbard S.S."/>
            <person name="Banfield J.F."/>
        </authorList>
    </citation>
    <scope>NUCLEOTIDE SEQUENCE [LARGE SCALE GENOMIC DNA]</scope>
</reference>
<accession>A0A1G1UZ32</accession>
<protein>
    <submittedName>
        <fullName evidence="2">Uncharacterized protein</fullName>
    </submittedName>
</protein>
<gene>
    <name evidence="2" type="ORF">A2782_01325</name>
</gene>
<sequence length="85" mass="9661">MRNRQQGGESGRGPERVGGNSQAEFKPHDDERTLLAPFLQAQESDFRAVKQAVMDSEIGAERAGQLLDWYSNERSRILSEKNRKQ</sequence>
<comment type="caution">
    <text evidence="2">The sequence shown here is derived from an EMBL/GenBank/DDBJ whole genome shotgun (WGS) entry which is preliminary data.</text>
</comment>
<dbReference type="STRING" id="1797513.A2782_01325"/>
<proteinExistence type="predicted"/>
<feature type="region of interest" description="Disordered" evidence="1">
    <location>
        <begin position="1"/>
        <end position="32"/>
    </location>
</feature>